<protein>
    <submittedName>
        <fullName evidence="2">Uncharacterized protein</fullName>
    </submittedName>
</protein>
<evidence type="ECO:0000256" key="1">
    <source>
        <dbReference type="SAM" id="MobiDB-lite"/>
    </source>
</evidence>
<evidence type="ECO:0000313" key="3">
    <source>
        <dbReference type="Proteomes" id="UP000316806"/>
    </source>
</evidence>
<feature type="compositionally biased region" description="Low complexity" evidence="1">
    <location>
        <begin position="56"/>
        <end position="84"/>
    </location>
</feature>
<proteinExistence type="predicted"/>
<accession>A0A516R247</accession>
<evidence type="ECO:0000313" key="2">
    <source>
        <dbReference type="EMBL" id="QDQ09738.1"/>
    </source>
</evidence>
<dbReference type="EMBL" id="CP040916">
    <property type="protein sequence ID" value="QDQ09738.1"/>
    <property type="molecule type" value="Genomic_DNA"/>
</dbReference>
<reference evidence="2 3" key="1">
    <citation type="journal article" date="2019" name="J. Ind. Microbiol. Biotechnol.">
        <title>The complete genomic sequence of Streptomyces spectabilis NRRL-2792 and identification of secondary metabolite biosynthetic gene clusters.</title>
        <authorList>
            <person name="Sinha A."/>
            <person name="Phillips-Salemka S."/>
            <person name="Niraula T.A."/>
            <person name="Short K.A."/>
            <person name="Niraula N.P."/>
        </authorList>
    </citation>
    <scope>NUCLEOTIDE SEQUENCE [LARGE SCALE GENOMIC DNA]</scope>
    <source>
        <strain evidence="2 3">NRRL 2792</strain>
    </source>
</reference>
<feature type="region of interest" description="Disordered" evidence="1">
    <location>
        <begin position="24"/>
        <end position="84"/>
    </location>
</feature>
<dbReference type="AlphaFoldDB" id="A0A516R247"/>
<sequence length="84" mass="8537">MVYQRPLAYLLGLGGIALLRSFTGEAGETGSTGRPGGRGGRPSRVARPGVRRRPGPWRLGGLAPDAAHPATPATLLPAGPSDAP</sequence>
<organism evidence="2 3">
    <name type="scientific">Streptomyces spectabilis</name>
    <dbReference type="NCBI Taxonomy" id="68270"/>
    <lineage>
        <taxon>Bacteria</taxon>
        <taxon>Bacillati</taxon>
        <taxon>Actinomycetota</taxon>
        <taxon>Actinomycetes</taxon>
        <taxon>Kitasatosporales</taxon>
        <taxon>Streptomycetaceae</taxon>
        <taxon>Streptomyces</taxon>
    </lineage>
</organism>
<gene>
    <name evidence="2" type="ORF">FH965_03500</name>
</gene>
<name>A0A516R247_STRST</name>
<dbReference type="Proteomes" id="UP000316806">
    <property type="component" value="Chromosome"/>
</dbReference>